<keyword evidence="4" id="KW-1185">Reference proteome</keyword>
<dbReference type="EMBL" id="RJJQ01000001">
    <property type="protein sequence ID" value="RNI25249.1"/>
    <property type="molecule type" value="Genomic_DNA"/>
</dbReference>
<organism evidence="3 4">
    <name type="scientific">Flexivirga caeni</name>
    <dbReference type="NCBI Taxonomy" id="2294115"/>
    <lineage>
        <taxon>Bacteria</taxon>
        <taxon>Bacillati</taxon>
        <taxon>Actinomycetota</taxon>
        <taxon>Actinomycetes</taxon>
        <taxon>Micrococcales</taxon>
        <taxon>Dermacoccaceae</taxon>
        <taxon>Flexivirga</taxon>
    </lineage>
</organism>
<proteinExistence type="predicted"/>
<dbReference type="OrthoDB" id="3261064at2"/>
<protein>
    <submittedName>
        <fullName evidence="3">DUF222 domain-containing protein</fullName>
    </submittedName>
</protein>
<dbReference type="AlphaFoldDB" id="A0A3M9MI51"/>
<evidence type="ECO:0000256" key="1">
    <source>
        <dbReference type="SAM" id="MobiDB-lite"/>
    </source>
</evidence>
<evidence type="ECO:0000313" key="3">
    <source>
        <dbReference type="EMBL" id="RNI25249.1"/>
    </source>
</evidence>
<accession>A0A3M9MI51</accession>
<evidence type="ECO:0000313" key="4">
    <source>
        <dbReference type="Proteomes" id="UP000271678"/>
    </source>
</evidence>
<name>A0A3M9MI51_9MICO</name>
<sequence>MIDHAQGAGEGPAAVLDARAIRAFHDRLDDPLPNDDPESTDALLHELRVLDELSNATAARKMRLAAEVHRRQAAADKPRGIDPADTARLVGSQLGFARRCSGRQGSALLKVAHALLDDLPRTFEALAAGVIPEADAARLARETAGLSAPDRAEVDAAIAPMLGTTASPRLADAAQEQAFRLDPDAVRARRAHAESERRVSVRPAPDCMAWLTALLPVKDALACQASLAEAAAAGPDTPVGQRMADTLVERLTGRTKAQDGLNVCVNLLMPTDTLLADEPARVPGYGPVPADLVREWIGSGDPTGPQLRRLFTHPGTGDIIGMDSRARRYPGLLARLIMFRDQTCRTPWCGAPIRHTDHIKPYAEGGRTSERDGQGQCERCNYVKEHPDYAVNGDASETTISTGGFTVTSHPPRPPGLPPPTRSHTERVLMDVVWAHNVAECDRRKQHDDHDDS</sequence>
<feature type="domain" description="HNH nuclease" evidence="2">
    <location>
        <begin position="332"/>
        <end position="382"/>
    </location>
</feature>
<dbReference type="CDD" id="cd00085">
    <property type="entry name" value="HNHc"/>
    <property type="match status" value="1"/>
</dbReference>
<dbReference type="RefSeq" id="WP_123269440.1">
    <property type="nucleotide sequence ID" value="NZ_RJJQ01000001.1"/>
</dbReference>
<comment type="caution">
    <text evidence="3">The sequence shown here is derived from an EMBL/GenBank/DDBJ whole genome shotgun (WGS) entry which is preliminary data.</text>
</comment>
<dbReference type="Proteomes" id="UP000271678">
    <property type="component" value="Unassembled WGS sequence"/>
</dbReference>
<feature type="compositionally biased region" description="Pro residues" evidence="1">
    <location>
        <begin position="411"/>
        <end position="421"/>
    </location>
</feature>
<dbReference type="InterPro" id="IPR003870">
    <property type="entry name" value="DUF222"/>
</dbReference>
<feature type="region of interest" description="Disordered" evidence="1">
    <location>
        <begin position="404"/>
        <end position="423"/>
    </location>
</feature>
<dbReference type="InterPro" id="IPR003615">
    <property type="entry name" value="HNH_nuc"/>
</dbReference>
<dbReference type="Pfam" id="PF02720">
    <property type="entry name" value="DUF222"/>
    <property type="match status" value="1"/>
</dbReference>
<gene>
    <name evidence="3" type="ORF">EFY87_01015</name>
</gene>
<dbReference type="SMART" id="SM00507">
    <property type="entry name" value="HNHc"/>
    <property type="match status" value="1"/>
</dbReference>
<reference evidence="3 4" key="1">
    <citation type="submission" date="2018-11" db="EMBL/GenBank/DDBJ databases">
        <title>Draft genome of Simplicispira Flexivirga sp. BO-16.</title>
        <authorList>
            <person name="Im W.T."/>
        </authorList>
    </citation>
    <scope>NUCLEOTIDE SEQUENCE [LARGE SCALE GENOMIC DNA]</scope>
    <source>
        <strain evidence="3 4">BO-16</strain>
    </source>
</reference>
<evidence type="ECO:0000259" key="2">
    <source>
        <dbReference type="SMART" id="SM00507"/>
    </source>
</evidence>